<protein>
    <submittedName>
        <fullName evidence="2">Bll5085 protein</fullName>
    </submittedName>
</protein>
<evidence type="ECO:0000313" key="2">
    <source>
        <dbReference type="EMBL" id="BAC50350.1"/>
    </source>
</evidence>
<keyword evidence="3" id="KW-1185">Reference proteome</keyword>
<dbReference type="HOGENOM" id="CLU_1783161_0_0_5"/>
<dbReference type="Proteomes" id="UP000002526">
    <property type="component" value="Chromosome"/>
</dbReference>
<proteinExistence type="predicted"/>
<evidence type="ECO:0000256" key="1">
    <source>
        <dbReference type="SAM" id="MobiDB-lite"/>
    </source>
</evidence>
<organism evidence="2 3">
    <name type="scientific">Bradyrhizobium diazoefficiens (strain JCM 10833 / BCRC 13528 / IAM 13628 / NBRC 14792 / USDA 110)</name>
    <dbReference type="NCBI Taxonomy" id="224911"/>
    <lineage>
        <taxon>Bacteria</taxon>
        <taxon>Pseudomonadati</taxon>
        <taxon>Pseudomonadota</taxon>
        <taxon>Alphaproteobacteria</taxon>
        <taxon>Hyphomicrobiales</taxon>
        <taxon>Nitrobacteraceae</taxon>
        <taxon>Bradyrhizobium</taxon>
    </lineage>
</organism>
<evidence type="ECO:0000313" key="3">
    <source>
        <dbReference type="Proteomes" id="UP000002526"/>
    </source>
</evidence>
<feature type="region of interest" description="Disordered" evidence="1">
    <location>
        <begin position="86"/>
        <end position="145"/>
    </location>
</feature>
<sequence length="145" mass="15922">MSAGKYFLHSVFLQSLLSQTSMMRPLSAIGRTRHAVCLHRARQAHAPCCVNTSLSEKLFFSSCWCIRDECAFDPRLHAAIKAISHIGGQHGQESEEGEEGEERSEEDCEEDPQGREEEEVTSTSEVAGSQRAGTSSAPPRGSGRR</sequence>
<name>Q89K33_BRADU</name>
<gene>
    <name evidence="2" type="ordered locus">bll5085</name>
</gene>
<dbReference type="InParanoid" id="Q89K33"/>
<dbReference type="KEGG" id="bja:bll5085"/>
<dbReference type="AlphaFoldDB" id="Q89K33"/>
<dbReference type="EnsemblBacteria" id="BAC50350">
    <property type="protein sequence ID" value="BAC50350"/>
    <property type="gene ID" value="BAC50350"/>
</dbReference>
<reference evidence="3" key="1">
    <citation type="journal article" date="2002" name="DNA Res.">
        <title>Complete genomic sequence of nitrogen-fixing symbiotic bacterium Bradyrhizobium japonicum USDA110.</title>
        <authorList>
            <person name="Kaneko T."/>
            <person name="Nakamura Y."/>
            <person name="Sato S."/>
            <person name="Minamisawa K."/>
            <person name="Uchiumi T."/>
            <person name="Sasamoto S."/>
            <person name="Watanabe A."/>
            <person name="Idesawa K."/>
            <person name="Iriguchi M."/>
            <person name="Kawashima K."/>
            <person name="Kohara M."/>
            <person name="Matsumoto M."/>
            <person name="Shimpo S."/>
            <person name="Tsuruoka H."/>
            <person name="Wada T."/>
            <person name="Yamada M."/>
            <person name="Tabata S."/>
        </authorList>
    </citation>
    <scope>NUCLEOTIDE SEQUENCE [LARGE SCALE GENOMIC DNA]</scope>
    <source>
        <strain evidence="3">JCM 10833 / BCRC 13528 / IAM 13628 / NBRC 14792 / USDA 110</strain>
    </source>
</reference>
<dbReference type="EMBL" id="BA000040">
    <property type="protein sequence ID" value="BAC50350.1"/>
    <property type="molecule type" value="Genomic_DNA"/>
</dbReference>
<accession>Q89K33</accession>
<feature type="compositionally biased region" description="Acidic residues" evidence="1">
    <location>
        <begin position="94"/>
        <end position="120"/>
    </location>
</feature>